<dbReference type="RefSeq" id="WP_043845205.1">
    <property type="nucleotide sequence ID" value="NZ_AQQW01000008.1"/>
</dbReference>
<dbReference type="InterPro" id="IPR029069">
    <property type="entry name" value="HotDog_dom_sf"/>
</dbReference>
<comment type="caution">
    <text evidence="1">The sequence shown here is derived from an EMBL/GenBank/DDBJ whole genome shotgun (WGS) entry which is preliminary data.</text>
</comment>
<protein>
    <submittedName>
        <fullName evidence="1">Thioeseterase-like protein</fullName>
    </submittedName>
</protein>
<gene>
    <name evidence="1" type="ORF">ATO8_13922</name>
</gene>
<reference evidence="1 2" key="1">
    <citation type="journal article" date="2014" name="Antonie Van Leeuwenhoek">
        <title>Roseivivax atlanticus sp. nov., isolated from surface seawater of the Atlantic Ocean.</title>
        <authorList>
            <person name="Li G."/>
            <person name="Lai Q."/>
            <person name="Liu X."/>
            <person name="Sun F."/>
            <person name="Shao Z."/>
        </authorList>
    </citation>
    <scope>NUCLEOTIDE SEQUENCE [LARGE SCALE GENOMIC DNA]</scope>
    <source>
        <strain evidence="1 2">22II-s10s</strain>
    </source>
</reference>
<dbReference type="AlphaFoldDB" id="W4HIF8"/>
<dbReference type="Gene3D" id="3.10.129.10">
    <property type="entry name" value="Hotdog Thioesterase"/>
    <property type="match status" value="1"/>
</dbReference>
<dbReference type="EMBL" id="AQQW01000008">
    <property type="protein sequence ID" value="ETW12198.1"/>
    <property type="molecule type" value="Genomic_DNA"/>
</dbReference>
<dbReference type="SUPFAM" id="SSF54637">
    <property type="entry name" value="Thioesterase/thiol ester dehydrase-isomerase"/>
    <property type="match status" value="1"/>
</dbReference>
<dbReference type="PANTHER" id="PTHR12475:SF4">
    <property type="entry name" value="PROTEIN THEM6"/>
    <property type="match status" value="1"/>
</dbReference>
<accession>W4HIF8</accession>
<sequence>MYPYIRMAKELFVHRNDPPIAVGEAHVSQHMCWPWDIDPWKELNNGRTLTLYDLGRIPMARRAGLVPALRRNGWGMAIAGASVRYRRRIHMFDRIEMRSRVTCWDARFIYVEQSLWKQNGDCASHALLRTAVTSREGIVAPERLIKAMGQSLHAPAIPDWIAAWIEAEDTRPWPPMGD</sequence>
<dbReference type="CDD" id="cd00586">
    <property type="entry name" value="4HBT"/>
    <property type="match status" value="1"/>
</dbReference>
<dbReference type="PANTHER" id="PTHR12475">
    <property type="match status" value="1"/>
</dbReference>
<dbReference type="Pfam" id="PF13279">
    <property type="entry name" value="4HBT_2"/>
    <property type="match status" value="1"/>
</dbReference>
<dbReference type="STRING" id="1379903.ATO8_13922"/>
<name>W4HIF8_9RHOB</name>
<dbReference type="eggNOG" id="COG0824">
    <property type="taxonomic scope" value="Bacteria"/>
</dbReference>
<dbReference type="InterPro" id="IPR051490">
    <property type="entry name" value="THEM6_lcsJ_thioesterase"/>
</dbReference>
<evidence type="ECO:0000313" key="2">
    <source>
        <dbReference type="Proteomes" id="UP000019063"/>
    </source>
</evidence>
<dbReference type="PATRIC" id="fig|1317118.6.peg.2864"/>
<dbReference type="Proteomes" id="UP000019063">
    <property type="component" value="Unassembled WGS sequence"/>
</dbReference>
<keyword evidence="2" id="KW-1185">Reference proteome</keyword>
<organism evidence="1 2">
    <name type="scientific">Roseivivax marinus</name>
    <dbReference type="NCBI Taxonomy" id="1379903"/>
    <lineage>
        <taxon>Bacteria</taxon>
        <taxon>Pseudomonadati</taxon>
        <taxon>Pseudomonadota</taxon>
        <taxon>Alphaproteobacteria</taxon>
        <taxon>Rhodobacterales</taxon>
        <taxon>Roseobacteraceae</taxon>
        <taxon>Roseivivax</taxon>
    </lineage>
</organism>
<proteinExistence type="predicted"/>
<evidence type="ECO:0000313" key="1">
    <source>
        <dbReference type="EMBL" id="ETW12198.1"/>
    </source>
</evidence>